<dbReference type="AlphaFoldDB" id="A0A1R1PXJ8"/>
<evidence type="ECO:0000313" key="4">
    <source>
        <dbReference type="Proteomes" id="UP000188320"/>
    </source>
</evidence>
<evidence type="ECO:0000256" key="2">
    <source>
        <dbReference type="SAM" id="SignalP"/>
    </source>
</evidence>
<feature type="signal peptide" evidence="2">
    <location>
        <begin position="1"/>
        <end position="20"/>
    </location>
</feature>
<keyword evidence="2" id="KW-0732">Signal</keyword>
<dbReference type="EMBL" id="LSSK01000061">
    <property type="protein sequence ID" value="OMH85662.1"/>
    <property type="molecule type" value="Genomic_DNA"/>
</dbReference>
<protein>
    <submittedName>
        <fullName evidence="3">Uncharacterized protein</fullName>
    </submittedName>
</protein>
<keyword evidence="4" id="KW-1185">Reference proteome</keyword>
<reference evidence="4" key="1">
    <citation type="submission" date="2017-01" db="EMBL/GenBank/DDBJ databases">
        <authorList>
            <person name="Wang Y."/>
            <person name="White M."/>
            <person name="Kvist S."/>
            <person name="Moncalvo J.-M."/>
        </authorList>
    </citation>
    <scope>NUCLEOTIDE SEQUENCE [LARGE SCALE GENOMIC DNA]</scope>
    <source>
        <strain evidence="4">COL-18-3</strain>
    </source>
</reference>
<dbReference type="Proteomes" id="UP000188320">
    <property type="component" value="Unassembled WGS sequence"/>
</dbReference>
<name>A0A1R1PXJ8_ZANCU</name>
<comment type="caution">
    <text evidence="3">The sequence shown here is derived from an EMBL/GenBank/DDBJ whole genome shotgun (WGS) entry which is preliminary data.</text>
</comment>
<feature type="chain" id="PRO_5013023344" evidence="2">
    <location>
        <begin position="21"/>
        <end position="384"/>
    </location>
</feature>
<sequence length="384" mass="41389">MFSIAKYAILVKLAITVTSAADVDKREVGLAPLGNIRLPAVKIVDLDEGALFNSCVAKRGYGIFLDSDGCTKCYCGRTGVYCPKKGSCKPSESKENKNKSFGDISLESWIKYNACALTNGYGVFNSTNNLSMCYCTIDGMVCGTIKASKQADRQEKASIESVTSTQALEKYSKCVKVHGEKFFYKSDGCTLCICTVRGTVCYANGCKNKVSTLKTVVLHKTASEADHKSSKASTSTQKTQQVSQAQKSSKSDKSQQSSESDQSKISQKANQTHESSEAHTSQHSQNSAKAKADVNTTVKVVANLIDVETRDLNDMLTSTLTLRPISTVAGDQTVQSFAAIGTDSNVLSVPTVTDSAASAKEINRTHLLKYVIFAILPLVAQIYF</sequence>
<feature type="region of interest" description="Disordered" evidence="1">
    <location>
        <begin position="222"/>
        <end position="292"/>
    </location>
</feature>
<feature type="compositionally biased region" description="Polar residues" evidence="1">
    <location>
        <begin position="269"/>
        <end position="292"/>
    </location>
</feature>
<feature type="compositionally biased region" description="Low complexity" evidence="1">
    <location>
        <begin position="231"/>
        <end position="268"/>
    </location>
</feature>
<gene>
    <name evidence="3" type="ORF">AX774_g773</name>
</gene>
<proteinExistence type="predicted"/>
<accession>A0A1R1PXJ8</accession>
<evidence type="ECO:0000313" key="3">
    <source>
        <dbReference type="EMBL" id="OMH85662.1"/>
    </source>
</evidence>
<evidence type="ECO:0000256" key="1">
    <source>
        <dbReference type="SAM" id="MobiDB-lite"/>
    </source>
</evidence>
<organism evidence="3 4">
    <name type="scientific">Zancudomyces culisetae</name>
    <name type="common">Gut fungus</name>
    <name type="synonym">Smittium culisetae</name>
    <dbReference type="NCBI Taxonomy" id="1213189"/>
    <lineage>
        <taxon>Eukaryota</taxon>
        <taxon>Fungi</taxon>
        <taxon>Fungi incertae sedis</taxon>
        <taxon>Zoopagomycota</taxon>
        <taxon>Kickxellomycotina</taxon>
        <taxon>Harpellomycetes</taxon>
        <taxon>Harpellales</taxon>
        <taxon>Legeriomycetaceae</taxon>
        <taxon>Zancudomyces</taxon>
    </lineage>
</organism>